<reference evidence="5" key="1">
    <citation type="submission" date="2021-03" db="EMBL/GenBank/DDBJ databases">
        <authorList>
            <person name="Bekaert M."/>
        </authorList>
    </citation>
    <scope>NUCLEOTIDE SEQUENCE</scope>
</reference>
<feature type="compositionally biased region" description="Polar residues" evidence="4">
    <location>
        <begin position="84"/>
        <end position="96"/>
    </location>
</feature>
<keyword evidence="2 3" id="KW-0802">TPR repeat</keyword>
<sequence length="207" mass="23010">MIMKENLQVNVSGLGFSLNLYSKSMVKVDASRMGWVWGRCLSNSSGKLMHMGWGWEFGGDYDIQVSEFHGPPVAGPSLPGPSGHMQQPPQAGSSVSNSNHALYLQKVRESSEAVNSGDFRRAVQLYSEAIKLDPSNPILFTNRSAAYAKLQQYQKSLEDARKAKEINPKWAKVRMSSLWNDKLSPLITVVLYDGVCHKILTCIYNNV</sequence>
<evidence type="ECO:0000313" key="6">
    <source>
        <dbReference type="Proteomes" id="UP000683360"/>
    </source>
</evidence>
<name>A0A8S3TCQ9_MYTED</name>
<keyword evidence="1" id="KW-0677">Repeat</keyword>
<feature type="region of interest" description="Disordered" evidence="4">
    <location>
        <begin position="72"/>
        <end position="96"/>
    </location>
</feature>
<accession>A0A8S3TCQ9</accession>
<dbReference type="AlphaFoldDB" id="A0A8S3TCQ9"/>
<evidence type="ECO:0000256" key="3">
    <source>
        <dbReference type="PROSITE-ProRule" id="PRU00339"/>
    </source>
</evidence>
<dbReference type="PANTHER" id="PTHR22904:SF523">
    <property type="entry name" value="STRESS-INDUCED-PHOSPHOPROTEIN 1"/>
    <property type="match status" value="1"/>
</dbReference>
<gene>
    <name evidence="5" type="ORF">MEDL_42130</name>
</gene>
<comment type="caution">
    <text evidence="5">The sequence shown here is derived from an EMBL/GenBank/DDBJ whole genome shotgun (WGS) entry which is preliminary data.</text>
</comment>
<dbReference type="Pfam" id="PF13414">
    <property type="entry name" value="TPR_11"/>
    <property type="match status" value="1"/>
</dbReference>
<dbReference type="Gene3D" id="1.25.40.10">
    <property type="entry name" value="Tetratricopeptide repeat domain"/>
    <property type="match status" value="1"/>
</dbReference>
<evidence type="ECO:0000256" key="1">
    <source>
        <dbReference type="ARBA" id="ARBA00022737"/>
    </source>
</evidence>
<dbReference type="GO" id="GO:0051879">
    <property type="term" value="F:Hsp90 protein binding"/>
    <property type="evidence" value="ECO:0007669"/>
    <property type="project" value="TreeGrafter"/>
</dbReference>
<organism evidence="5 6">
    <name type="scientific">Mytilus edulis</name>
    <name type="common">Blue mussel</name>
    <dbReference type="NCBI Taxonomy" id="6550"/>
    <lineage>
        <taxon>Eukaryota</taxon>
        <taxon>Metazoa</taxon>
        <taxon>Spiralia</taxon>
        <taxon>Lophotrochozoa</taxon>
        <taxon>Mollusca</taxon>
        <taxon>Bivalvia</taxon>
        <taxon>Autobranchia</taxon>
        <taxon>Pteriomorphia</taxon>
        <taxon>Mytilida</taxon>
        <taxon>Mytiloidea</taxon>
        <taxon>Mytilidae</taxon>
        <taxon>Mytilinae</taxon>
        <taxon>Mytilus</taxon>
    </lineage>
</organism>
<evidence type="ECO:0000313" key="5">
    <source>
        <dbReference type="EMBL" id="CAG2229211.1"/>
    </source>
</evidence>
<dbReference type="SMART" id="SM00028">
    <property type="entry name" value="TPR"/>
    <property type="match status" value="2"/>
</dbReference>
<protein>
    <submittedName>
        <fullName evidence="5">Uncharacterized protein</fullName>
    </submittedName>
</protein>
<dbReference type="EMBL" id="CAJPWZ010002017">
    <property type="protein sequence ID" value="CAG2229211.1"/>
    <property type="molecule type" value="Genomic_DNA"/>
</dbReference>
<keyword evidence="6" id="KW-1185">Reference proteome</keyword>
<proteinExistence type="predicted"/>
<dbReference type="PROSITE" id="PS50005">
    <property type="entry name" value="TPR"/>
    <property type="match status" value="1"/>
</dbReference>
<dbReference type="OrthoDB" id="10038545at2759"/>
<dbReference type="InterPro" id="IPR019734">
    <property type="entry name" value="TPR_rpt"/>
</dbReference>
<dbReference type="SUPFAM" id="SSF48452">
    <property type="entry name" value="TPR-like"/>
    <property type="match status" value="1"/>
</dbReference>
<evidence type="ECO:0000256" key="4">
    <source>
        <dbReference type="SAM" id="MobiDB-lite"/>
    </source>
</evidence>
<dbReference type="InterPro" id="IPR011990">
    <property type="entry name" value="TPR-like_helical_dom_sf"/>
</dbReference>
<dbReference type="Proteomes" id="UP000683360">
    <property type="component" value="Unassembled WGS sequence"/>
</dbReference>
<evidence type="ECO:0000256" key="2">
    <source>
        <dbReference type="ARBA" id="ARBA00022803"/>
    </source>
</evidence>
<feature type="repeat" description="TPR" evidence="3">
    <location>
        <begin position="103"/>
        <end position="136"/>
    </location>
</feature>
<dbReference type="PANTHER" id="PTHR22904">
    <property type="entry name" value="TPR REPEAT CONTAINING PROTEIN"/>
    <property type="match status" value="1"/>
</dbReference>